<evidence type="ECO:0000259" key="2">
    <source>
        <dbReference type="PROSITE" id="PS51371"/>
    </source>
</evidence>
<proteinExistence type="predicted"/>
<dbReference type="CDD" id="cd02205">
    <property type="entry name" value="CBS_pair_SF"/>
    <property type="match status" value="1"/>
</dbReference>
<dbReference type="InterPro" id="IPR017036">
    <property type="entry name" value="Lmo0553-like"/>
</dbReference>
<accession>A0AB72Z9P5</accession>
<dbReference type="SUPFAM" id="SSF54631">
    <property type="entry name" value="CBS-domain pair"/>
    <property type="match status" value="1"/>
</dbReference>
<dbReference type="Gene3D" id="3.10.580.10">
    <property type="entry name" value="CBS-domain"/>
    <property type="match status" value="1"/>
</dbReference>
<sequence>MKEKKNGVNNMLIKNLCIPKINLTTVPGDATLQEAINLLEESGYRCVPVLDEKGEKFLGNIYKMHIYKHAANGGSLSDPVMSLIKNATKHICVNASFFEVFFTIKELPYIAVLNEQGNFYGILTHGKLLGLLQDGWNVKTTSYVLTIATGEVQGALTKITKIIDRYSSIASLITLDNQTEDFIRRVLVSLPVGVTEDKKNEIISHLERKGLRVVETEKIEK</sequence>
<dbReference type="EMBL" id="AGCN01000030">
    <property type="protein sequence ID" value="EHN61572.1"/>
    <property type="molecule type" value="Genomic_DNA"/>
</dbReference>
<dbReference type="InterPro" id="IPR046342">
    <property type="entry name" value="CBS_dom_sf"/>
</dbReference>
<dbReference type="NCBIfam" id="NF038387">
    <property type="entry name" value="CBS_CbpA"/>
    <property type="match status" value="1"/>
</dbReference>
<dbReference type="InterPro" id="IPR000644">
    <property type="entry name" value="CBS_dom"/>
</dbReference>
<dbReference type="PROSITE" id="PS51371">
    <property type="entry name" value="CBS"/>
    <property type="match status" value="1"/>
</dbReference>
<evidence type="ECO:0000256" key="1">
    <source>
        <dbReference type="PROSITE-ProRule" id="PRU00703"/>
    </source>
</evidence>
<dbReference type="PIRSF" id="PIRSF035040">
    <property type="entry name" value="UCP035040_CBS_Lmo0553"/>
    <property type="match status" value="1"/>
</dbReference>
<dbReference type="Proteomes" id="UP000003597">
    <property type="component" value="Unassembled WGS sequence"/>
</dbReference>
<comment type="caution">
    <text evidence="3">The sequence shown here is derived from an EMBL/GenBank/DDBJ whole genome shotgun (WGS) entry which is preliminary data.</text>
</comment>
<name>A0AB72Z9P5_LISIO</name>
<protein>
    <submittedName>
        <fullName evidence="3">CBS domain protein</fullName>
    </submittedName>
</protein>
<keyword evidence="1" id="KW-0129">CBS domain</keyword>
<reference evidence="3 4" key="1">
    <citation type="submission" date="2011-08" db="EMBL/GenBank/DDBJ databases">
        <authorList>
            <person name="Weinstock G."/>
            <person name="Sodergren E."/>
            <person name="Clifton S."/>
            <person name="Fulton L."/>
            <person name="Fulton B."/>
            <person name="Courtney L."/>
            <person name="Fronick C."/>
            <person name="Harrison M."/>
            <person name="Strong C."/>
            <person name="Farmer C."/>
            <person name="Delahaunty K."/>
            <person name="Markovic C."/>
            <person name="Hall O."/>
            <person name="Minx P."/>
            <person name="Tomlinson C."/>
            <person name="Mitreva M."/>
            <person name="Hou S."/>
            <person name="Chen J."/>
            <person name="Wollam A."/>
            <person name="Pepin K.H."/>
            <person name="Johnson M."/>
            <person name="Bhonagiri V."/>
            <person name="Zhang X."/>
            <person name="Suruliraj S."/>
            <person name="Warren W."/>
            <person name="Chinwalla A."/>
            <person name="Mardis E.R."/>
            <person name="Wilson R.K."/>
        </authorList>
    </citation>
    <scope>NUCLEOTIDE SEQUENCE [LARGE SCALE GENOMIC DNA]</scope>
    <source>
        <strain evidence="3 4">ATCC 33091</strain>
    </source>
</reference>
<evidence type="ECO:0000313" key="4">
    <source>
        <dbReference type="Proteomes" id="UP000003597"/>
    </source>
</evidence>
<gene>
    <name evidence="3" type="ORF">HMPREF0557_01235</name>
</gene>
<keyword evidence="4" id="KW-1185">Reference proteome</keyword>
<organism evidence="3 4">
    <name type="scientific">Listeria innocua ATCC 33091</name>
    <dbReference type="NCBI Taxonomy" id="1002366"/>
    <lineage>
        <taxon>Bacteria</taxon>
        <taxon>Bacillati</taxon>
        <taxon>Bacillota</taxon>
        <taxon>Bacilli</taxon>
        <taxon>Bacillales</taxon>
        <taxon>Listeriaceae</taxon>
        <taxon>Listeria</taxon>
    </lineage>
</organism>
<feature type="domain" description="CBS" evidence="2">
    <location>
        <begin position="17"/>
        <end position="76"/>
    </location>
</feature>
<dbReference type="AlphaFoldDB" id="A0AB72Z9P5"/>
<evidence type="ECO:0000313" key="3">
    <source>
        <dbReference type="EMBL" id="EHN61572.1"/>
    </source>
</evidence>
<dbReference type="Pfam" id="PF00571">
    <property type="entry name" value="CBS"/>
    <property type="match status" value="1"/>
</dbReference>
<dbReference type="SMART" id="SM00116">
    <property type="entry name" value="CBS"/>
    <property type="match status" value="1"/>
</dbReference>